<name>A0A8S9FME3_BRACR</name>
<proteinExistence type="predicted"/>
<accession>A0A8S9FME3</accession>
<comment type="caution">
    <text evidence="1">The sequence shown here is derived from an EMBL/GenBank/DDBJ whole genome shotgun (WGS) entry which is preliminary data.</text>
</comment>
<reference evidence="1" key="1">
    <citation type="submission" date="2019-12" db="EMBL/GenBank/DDBJ databases">
        <title>Genome sequencing and annotation of Brassica cretica.</title>
        <authorList>
            <person name="Studholme D.J."/>
            <person name="Sarris P.F."/>
        </authorList>
    </citation>
    <scope>NUCLEOTIDE SEQUENCE</scope>
    <source>
        <strain evidence="1">PFS-102/07</strain>
        <tissue evidence="1">Leaf</tissue>
    </source>
</reference>
<protein>
    <submittedName>
        <fullName evidence="1">Uncharacterized protein</fullName>
    </submittedName>
</protein>
<sequence>MAFFHRCQTRDATELRHQRRQVEEETRSSQAIFKSNKSLTGSTLLKTIFIDPSYNLRSSCMEISHFYR</sequence>
<organism evidence="1">
    <name type="scientific">Brassica cretica</name>
    <name type="common">Mustard</name>
    <dbReference type="NCBI Taxonomy" id="69181"/>
    <lineage>
        <taxon>Eukaryota</taxon>
        <taxon>Viridiplantae</taxon>
        <taxon>Streptophyta</taxon>
        <taxon>Embryophyta</taxon>
        <taxon>Tracheophyta</taxon>
        <taxon>Spermatophyta</taxon>
        <taxon>Magnoliopsida</taxon>
        <taxon>eudicotyledons</taxon>
        <taxon>Gunneridae</taxon>
        <taxon>Pentapetalae</taxon>
        <taxon>rosids</taxon>
        <taxon>malvids</taxon>
        <taxon>Brassicales</taxon>
        <taxon>Brassicaceae</taxon>
        <taxon>Brassiceae</taxon>
        <taxon>Brassica</taxon>
    </lineage>
</organism>
<dbReference type="AlphaFoldDB" id="A0A8S9FME3"/>
<evidence type="ECO:0000313" key="1">
    <source>
        <dbReference type="EMBL" id="KAF2533526.1"/>
    </source>
</evidence>
<dbReference type="EMBL" id="QGKY02002305">
    <property type="protein sequence ID" value="KAF2533526.1"/>
    <property type="molecule type" value="Genomic_DNA"/>
</dbReference>
<gene>
    <name evidence="1" type="ORF">F2Q70_00032038</name>
</gene>